<dbReference type="InterPro" id="IPR006655">
    <property type="entry name" value="Mopterin_OxRdtase_prok_CS"/>
</dbReference>
<gene>
    <name evidence="11" type="ordered locus">Meso_2539</name>
</gene>
<dbReference type="CDD" id="cd02793">
    <property type="entry name" value="MopB_CT_DMSOR-BSOR-TMAOR"/>
    <property type="match status" value="1"/>
</dbReference>
<dbReference type="Pfam" id="PF18364">
    <property type="entry name" value="Molybdopterin_N"/>
    <property type="match status" value="1"/>
</dbReference>
<dbReference type="InterPro" id="IPR050612">
    <property type="entry name" value="Prok_Mopterin_Oxidored"/>
</dbReference>
<feature type="domain" description="Molybdopterin oxidoreductase" evidence="8">
    <location>
        <begin position="54"/>
        <end position="511"/>
    </location>
</feature>
<protein>
    <submittedName>
        <fullName evidence="11">Molybdopterin oxidoreductase</fullName>
    </submittedName>
</protein>
<dbReference type="GO" id="GO:0030151">
    <property type="term" value="F:molybdenum ion binding"/>
    <property type="evidence" value="ECO:0007669"/>
    <property type="project" value="TreeGrafter"/>
</dbReference>
<dbReference type="GO" id="GO:0043546">
    <property type="term" value="F:molybdopterin cofactor binding"/>
    <property type="evidence" value="ECO:0007669"/>
    <property type="project" value="InterPro"/>
</dbReference>
<evidence type="ECO:0000256" key="3">
    <source>
        <dbReference type="ARBA" id="ARBA00022505"/>
    </source>
</evidence>
<evidence type="ECO:0000259" key="10">
    <source>
        <dbReference type="Pfam" id="PF18364"/>
    </source>
</evidence>
<organism evidence="11">
    <name type="scientific">Chelativorans sp. (strain BNC1)</name>
    <dbReference type="NCBI Taxonomy" id="266779"/>
    <lineage>
        <taxon>Bacteria</taxon>
        <taxon>Pseudomonadati</taxon>
        <taxon>Pseudomonadota</taxon>
        <taxon>Alphaproteobacteria</taxon>
        <taxon>Hyphomicrobiales</taxon>
        <taxon>Phyllobacteriaceae</taxon>
        <taxon>Chelativorans</taxon>
    </lineage>
</organism>
<feature type="domain" description="Molybdopterin dinucleotide-binding" evidence="9">
    <location>
        <begin position="627"/>
        <end position="747"/>
    </location>
</feature>
<dbReference type="eggNOG" id="COG0243">
    <property type="taxonomic scope" value="Bacteria"/>
</dbReference>
<evidence type="ECO:0000256" key="4">
    <source>
        <dbReference type="ARBA" id="ARBA00022723"/>
    </source>
</evidence>
<evidence type="ECO:0000313" key="11">
    <source>
        <dbReference type="EMBL" id="ABG63923.1"/>
    </source>
</evidence>
<accession>Q11FA2</accession>
<sequence>MNKSHRTVLTSTHWGTYGIQLEGGRIAGVEPWQGDPDPSPIGQSLVGSVDGRLRVARPSVRREWLERTGTRACGRRGADPFVELEWDEALDLVAAELRRISLAHGNSAIFGGSYGWASAGRFHHAQSQLHRFLNSIGGYTASVHSYSYAAGQVILPHIIGSMDGLTGHHSTWDGIAAEGRLVVCFGGLPHRNAQVQSGGIGKHALRSALQEARKRNVRFVCISPARDDGPVDVDFEWQPLRPGTDTAVMLAMAHVLLTEGLEDRAFLERYCVGFERIKSYILGEKDGTAKTAEWAAEISGIAPDWIRDLALAMAANRTMLMVNWAIQRADDGEQPYWMAVTLAAMLGQIGLTGGGVGFGYSSTNGAGRAEMPFKWPSLPQGQNPVADFIPVARITDMLLNPGQSFNFDGRRLTYPDIRMVYWAGGNPFHHHQDLNRMVEAWQRPETIIVHEPYWTAAARHADIVLPVTTTLERDDIAFSNRDNLVVGMRKVIESVGKARNDFDILADLADRLGKRDVFTGGKTAWEWIETLYEEARERAAAHGSDMPAFPEFWEHAHFEIERTVQSSTLLSNFRNDPDKNALPTPSGRIELFSERIAGFGYEGYPGHPVWREPREWLGSPLASEFPLHLLSPQPADKLHSQYDQGSVSRAAKISGRTPLTIHRRDAEARGIRDGDVVKVFNRRGACLAGAVLTDNILPGVVQLPTGAWYDPEDPQVSGSLERHGNPNVLTPDRATSPLGQGPSCNSTLVQVALFEGAPPPVGIFEPPVILPRDGEVR</sequence>
<dbReference type="SUPFAM" id="SSF50692">
    <property type="entry name" value="ADC-like"/>
    <property type="match status" value="1"/>
</dbReference>
<keyword evidence="3" id="KW-0500">Molybdenum</keyword>
<name>Q11FA2_CHESB</name>
<dbReference type="InterPro" id="IPR006657">
    <property type="entry name" value="MoPterin_dinucl-bd_dom"/>
</dbReference>
<dbReference type="InterPro" id="IPR041460">
    <property type="entry name" value="Molybdopterin_N"/>
</dbReference>
<evidence type="ECO:0000256" key="5">
    <source>
        <dbReference type="ARBA" id="ARBA00022764"/>
    </source>
</evidence>
<dbReference type="InterPro" id="IPR006656">
    <property type="entry name" value="Mopterin_OxRdtase"/>
</dbReference>
<dbReference type="SUPFAM" id="SSF53706">
    <property type="entry name" value="Formate dehydrogenase/DMSO reductase, domains 1-3"/>
    <property type="match status" value="1"/>
</dbReference>
<dbReference type="OrthoDB" id="9759518at2"/>
<dbReference type="PANTHER" id="PTHR43742">
    <property type="entry name" value="TRIMETHYLAMINE-N-OXIDE REDUCTASE"/>
    <property type="match status" value="1"/>
</dbReference>
<dbReference type="GO" id="GO:0009061">
    <property type="term" value="P:anaerobic respiration"/>
    <property type="evidence" value="ECO:0007669"/>
    <property type="project" value="TreeGrafter"/>
</dbReference>
<dbReference type="PROSITE" id="PS00932">
    <property type="entry name" value="MOLYBDOPTERIN_PROK_3"/>
    <property type="match status" value="1"/>
</dbReference>
<dbReference type="GO" id="GO:0009055">
    <property type="term" value="F:electron transfer activity"/>
    <property type="evidence" value="ECO:0007669"/>
    <property type="project" value="TreeGrafter"/>
</dbReference>
<dbReference type="Gene3D" id="3.90.55.10">
    <property type="entry name" value="Dimethylsulfoxide Reductase, domain 3"/>
    <property type="match status" value="1"/>
</dbReference>
<dbReference type="EMBL" id="CP000390">
    <property type="protein sequence ID" value="ABG63923.1"/>
    <property type="molecule type" value="Genomic_DNA"/>
</dbReference>
<dbReference type="KEGG" id="mes:Meso_2539"/>
<evidence type="ECO:0000256" key="2">
    <source>
        <dbReference type="ARBA" id="ARBA00010312"/>
    </source>
</evidence>
<evidence type="ECO:0000256" key="1">
    <source>
        <dbReference type="ARBA" id="ARBA00001942"/>
    </source>
</evidence>
<proteinExistence type="inferred from homology"/>
<dbReference type="GO" id="GO:0030288">
    <property type="term" value="C:outer membrane-bounded periplasmic space"/>
    <property type="evidence" value="ECO:0007669"/>
    <property type="project" value="TreeGrafter"/>
</dbReference>
<dbReference type="PROSITE" id="PS00490">
    <property type="entry name" value="MOLYBDOPTERIN_PROK_2"/>
    <property type="match status" value="1"/>
</dbReference>
<dbReference type="AlphaFoldDB" id="Q11FA2"/>
<dbReference type="CDD" id="cd02769">
    <property type="entry name" value="MopB_DMSOR-BSOR-TMAOR"/>
    <property type="match status" value="1"/>
</dbReference>
<dbReference type="GO" id="GO:0016491">
    <property type="term" value="F:oxidoreductase activity"/>
    <property type="evidence" value="ECO:0007669"/>
    <property type="project" value="UniProtKB-KW"/>
</dbReference>
<dbReference type="Gene3D" id="2.40.40.20">
    <property type="match status" value="1"/>
</dbReference>
<dbReference type="PANTHER" id="PTHR43742:SF10">
    <property type="entry name" value="TRIMETHYLAMINE-N-OXIDE REDUCTASE 2"/>
    <property type="match status" value="1"/>
</dbReference>
<dbReference type="Pfam" id="PF00384">
    <property type="entry name" value="Molybdopterin"/>
    <property type="match status" value="1"/>
</dbReference>
<evidence type="ECO:0000259" key="9">
    <source>
        <dbReference type="Pfam" id="PF01568"/>
    </source>
</evidence>
<keyword evidence="4" id="KW-0479">Metal-binding</keyword>
<reference evidence="11" key="1">
    <citation type="submission" date="2006-06" db="EMBL/GenBank/DDBJ databases">
        <title>Complete sequence of chromosome of Chelativorans sp. BNC1.</title>
        <authorList>
            <consortium name="US DOE Joint Genome Institute"/>
            <person name="Copeland A."/>
            <person name="Lucas S."/>
            <person name="Lapidus A."/>
            <person name="Barry K."/>
            <person name="Detter J.C."/>
            <person name="Glavina del Rio T."/>
            <person name="Hammon N."/>
            <person name="Israni S."/>
            <person name="Dalin E."/>
            <person name="Tice H."/>
            <person name="Pitluck S."/>
            <person name="Chertkov O."/>
            <person name="Brettin T."/>
            <person name="Bruce D."/>
            <person name="Han C."/>
            <person name="Tapia R."/>
            <person name="Gilna P."/>
            <person name="Schmutz J."/>
            <person name="Larimer F."/>
            <person name="Land M."/>
            <person name="Hauser L."/>
            <person name="Kyrpides N."/>
            <person name="Mikhailova N."/>
            <person name="Richardson P."/>
        </authorList>
    </citation>
    <scope>NUCLEOTIDE SEQUENCE</scope>
    <source>
        <strain evidence="11">BNC1</strain>
    </source>
</reference>
<dbReference type="InterPro" id="IPR041954">
    <property type="entry name" value="CT_DMSOR/BSOR/TMAOR"/>
</dbReference>
<keyword evidence="6" id="KW-0560">Oxidoreductase</keyword>
<keyword evidence="5" id="KW-0574">Periplasm</keyword>
<feature type="domain" description="Molybdopterin oxidoreductase N-terminal" evidence="10">
    <location>
        <begin position="10"/>
        <end position="49"/>
    </location>
</feature>
<dbReference type="STRING" id="266779.Meso_2539"/>
<comment type="similarity">
    <text evidence="2">Belongs to the prokaryotic molybdopterin-containing oxidoreductase family.</text>
</comment>
<dbReference type="HOGENOM" id="CLU_000422_13_3_5"/>
<evidence type="ECO:0000256" key="7">
    <source>
        <dbReference type="SAM" id="MobiDB-lite"/>
    </source>
</evidence>
<dbReference type="Gene3D" id="3.40.50.740">
    <property type="match status" value="1"/>
</dbReference>
<dbReference type="InterPro" id="IPR009010">
    <property type="entry name" value="Asp_de-COase-like_dom_sf"/>
</dbReference>
<dbReference type="Gene3D" id="3.40.228.10">
    <property type="entry name" value="Dimethylsulfoxide Reductase, domain 2"/>
    <property type="match status" value="1"/>
</dbReference>
<feature type="region of interest" description="Disordered" evidence="7">
    <location>
        <begin position="712"/>
        <end position="741"/>
    </location>
</feature>
<evidence type="ECO:0000256" key="6">
    <source>
        <dbReference type="ARBA" id="ARBA00023002"/>
    </source>
</evidence>
<comment type="cofactor">
    <cofactor evidence="1">
        <name>Mo-bis(molybdopterin guanine dinucleotide)</name>
        <dbReference type="ChEBI" id="CHEBI:60539"/>
    </cofactor>
</comment>
<evidence type="ECO:0000259" key="8">
    <source>
        <dbReference type="Pfam" id="PF00384"/>
    </source>
</evidence>
<dbReference type="Pfam" id="PF01568">
    <property type="entry name" value="Molydop_binding"/>
    <property type="match status" value="1"/>
</dbReference>